<dbReference type="GO" id="GO:1990281">
    <property type="term" value="C:efflux pump complex"/>
    <property type="evidence" value="ECO:0007669"/>
    <property type="project" value="TreeGrafter"/>
</dbReference>
<comment type="caution">
    <text evidence="3">The sequence shown here is derived from an EMBL/GenBank/DDBJ whole genome shotgun (WGS) entry which is preliminary data.</text>
</comment>
<dbReference type="EMBL" id="MQVS01000001">
    <property type="protein sequence ID" value="OKL52828.1"/>
    <property type="molecule type" value="Genomic_DNA"/>
</dbReference>
<sequence>MANVGDISQDLTLDGSVVVDPATEIKATAAGKVARFEVSEGDYVEVGAPLITVTREETTEPSEQRDEEGNATSVPGQTRTVYGTIYANANGKVKFSVLEGQELSIGASAGSISPGTLSIQASLTPAQRYRMTAVPESATITVTPGPAPFDCHDLKIASPSEERQAPAPAPAPAPGGAGAPPAPGDNASGQAASATISCGVPGEITVYPGMAAKMAMHMGDASGVLLVPTTAVKGDYESGAVWKIVPGQEPQRTQVSLGLSDGFMVEVKSGLQAGDEILEFIPGQEKELDPFANLDGLGTEEGEGSKEEAPADPADSDAPLDSEGQ</sequence>
<dbReference type="PANTHER" id="PTHR30469">
    <property type="entry name" value="MULTIDRUG RESISTANCE PROTEIN MDTA"/>
    <property type="match status" value="1"/>
</dbReference>
<evidence type="ECO:0000256" key="1">
    <source>
        <dbReference type="SAM" id="MobiDB-lite"/>
    </source>
</evidence>
<feature type="region of interest" description="Disordered" evidence="1">
    <location>
        <begin position="55"/>
        <end position="76"/>
    </location>
</feature>
<feature type="region of interest" description="Disordered" evidence="1">
    <location>
        <begin position="289"/>
        <end position="325"/>
    </location>
</feature>
<dbReference type="AlphaFoldDB" id="A0A1Q5PYX1"/>
<dbReference type="STRING" id="52770.BSZ40_01690"/>
<feature type="compositionally biased region" description="Basic and acidic residues" evidence="1">
    <location>
        <begin position="55"/>
        <end position="68"/>
    </location>
</feature>
<evidence type="ECO:0000313" key="4">
    <source>
        <dbReference type="Proteomes" id="UP000185612"/>
    </source>
</evidence>
<dbReference type="InterPro" id="IPR058627">
    <property type="entry name" value="MdtA-like_C"/>
</dbReference>
<gene>
    <name evidence="3" type="ORF">BSZ40_01690</name>
</gene>
<dbReference type="SUPFAM" id="SSF51230">
    <property type="entry name" value="Single hybrid motif"/>
    <property type="match status" value="1"/>
</dbReference>
<feature type="region of interest" description="Disordered" evidence="1">
    <location>
        <begin position="160"/>
        <end position="193"/>
    </location>
</feature>
<dbReference type="Proteomes" id="UP000185612">
    <property type="component" value="Unassembled WGS sequence"/>
</dbReference>
<feature type="compositionally biased region" description="Acidic residues" evidence="1">
    <location>
        <begin position="314"/>
        <end position="325"/>
    </location>
</feature>
<dbReference type="Gene3D" id="2.40.420.20">
    <property type="match status" value="1"/>
</dbReference>
<evidence type="ECO:0000313" key="3">
    <source>
        <dbReference type="EMBL" id="OKL52828.1"/>
    </source>
</evidence>
<name>A0A1Q5PYX1_9ACTO</name>
<evidence type="ECO:0000259" key="2">
    <source>
        <dbReference type="Pfam" id="PF25967"/>
    </source>
</evidence>
<dbReference type="InParanoid" id="A0A1Q5PYX1"/>
<dbReference type="Gene3D" id="2.40.50.100">
    <property type="match status" value="1"/>
</dbReference>
<accession>A0A1Q5PYX1</accession>
<protein>
    <recommendedName>
        <fullName evidence="2">Multidrug resistance protein MdtA-like C-terminal permuted SH3 domain-containing protein</fullName>
    </recommendedName>
</protein>
<organism evidence="3 4">
    <name type="scientific">Buchananella hordeovulneris</name>
    <dbReference type="NCBI Taxonomy" id="52770"/>
    <lineage>
        <taxon>Bacteria</taxon>
        <taxon>Bacillati</taxon>
        <taxon>Actinomycetota</taxon>
        <taxon>Actinomycetes</taxon>
        <taxon>Actinomycetales</taxon>
        <taxon>Actinomycetaceae</taxon>
        <taxon>Buchananella</taxon>
    </lineage>
</organism>
<dbReference type="GO" id="GO:0015562">
    <property type="term" value="F:efflux transmembrane transporter activity"/>
    <property type="evidence" value="ECO:0007669"/>
    <property type="project" value="TreeGrafter"/>
</dbReference>
<dbReference type="Pfam" id="PF25967">
    <property type="entry name" value="RND-MFP_C"/>
    <property type="match status" value="1"/>
</dbReference>
<reference evidence="4" key="1">
    <citation type="submission" date="2016-12" db="EMBL/GenBank/DDBJ databases">
        <authorList>
            <person name="Meng X."/>
        </authorList>
    </citation>
    <scope>NUCLEOTIDE SEQUENCE [LARGE SCALE GENOMIC DNA]</scope>
    <source>
        <strain evidence="4">DSM 20732</strain>
    </source>
</reference>
<proteinExistence type="predicted"/>
<keyword evidence="4" id="KW-1185">Reference proteome</keyword>
<dbReference type="InterPro" id="IPR011053">
    <property type="entry name" value="Single_hybrid_motif"/>
</dbReference>
<feature type="domain" description="Multidrug resistance protein MdtA-like C-terminal permuted SH3" evidence="2">
    <location>
        <begin position="224"/>
        <end position="277"/>
    </location>
</feature>